<evidence type="ECO:0000313" key="2">
    <source>
        <dbReference type="Proteomes" id="UP001218188"/>
    </source>
</evidence>
<feature type="non-terminal residue" evidence="1">
    <location>
        <position position="67"/>
    </location>
</feature>
<proteinExistence type="predicted"/>
<accession>A0AAD6WV05</accession>
<dbReference type="AlphaFoldDB" id="A0AAD6WV05"/>
<evidence type="ECO:0000313" key="1">
    <source>
        <dbReference type="EMBL" id="KAJ7024516.1"/>
    </source>
</evidence>
<keyword evidence="2" id="KW-1185">Reference proteome</keyword>
<comment type="caution">
    <text evidence="1">The sequence shown here is derived from an EMBL/GenBank/DDBJ whole genome shotgun (WGS) entry which is preliminary data.</text>
</comment>
<protein>
    <recommendedName>
        <fullName evidence="3">Transposase</fullName>
    </recommendedName>
</protein>
<gene>
    <name evidence="1" type="ORF">C8F04DRAFT_886189</name>
</gene>
<sequence>GRPHKLRPRDSREARRLLANGTVHNATELQREFFPDTSVKTVKRDLRRGGLEPHIRRSVPLITKRNL</sequence>
<name>A0AAD6WV05_9AGAR</name>
<reference evidence="1" key="1">
    <citation type="submission" date="2023-03" db="EMBL/GenBank/DDBJ databases">
        <title>Massive genome expansion in bonnet fungi (Mycena s.s.) driven by repeated elements and novel gene families across ecological guilds.</title>
        <authorList>
            <consortium name="Lawrence Berkeley National Laboratory"/>
            <person name="Harder C.B."/>
            <person name="Miyauchi S."/>
            <person name="Viragh M."/>
            <person name="Kuo A."/>
            <person name="Thoen E."/>
            <person name="Andreopoulos B."/>
            <person name="Lu D."/>
            <person name="Skrede I."/>
            <person name="Drula E."/>
            <person name="Henrissat B."/>
            <person name="Morin E."/>
            <person name="Kohler A."/>
            <person name="Barry K."/>
            <person name="LaButti K."/>
            <person name="Morin E."/>
            <person name="Salamov A."/>
            <person name="Lipzen A."/>
            <person name="Mereny Z."/>
            <person name="Hegedus B."/>
            <person name="Baldrian P."/>
            <person name="Stursova M."/>
            <person name="Weitz H."/>
            <person name="Taylor A."/>
            <person name="Grigoriev I.V."/>
            <person name="Nagy L.G."/>
            <person name="Martin F."/>
            <person name="Kauserud H."/>
        </authorList>
    </citation>
    <scope>NUCLEOTIDE SEQUENCE</scope>
    <source>
        <strain evidence="1">CBHHK200</strain>
    </source>
</reference>
<feature type="non-terminal residue" evidence="1">
    <location>
        <position position="1"/>
    </location>
</feature>
<dbReference type="Proteomes" id="UP001218188">
    <property type="component" value="Unassembled WGS sequence"/>
</dbReference>
<evidence type="ECO:0008006" key="3">
    <source>
        <dbReference type="Google" id="ProtNLM"/>
    </source>
</evidence>
<dbReference type="EMBL" id="JARJCM010000168">
    <property type="protein sequence ID" value="KAJ7024516.1"/>
    <property type="molecule type" value="Genomic_DNA"/>
</dbReference>
<organism evidence="1 2">
    <name type="scientific">Mycena alexandri</name>
    <dbReference type="NCBI Taxonomy" id="1745969"/>
    <lineage>
        <taxon>Eukaryota</taxon>
        <taxon>Fungi</taxon>
        <taxon>Dikarya</taxon>
        <taxon>Basidiomycota</taxon>
        <taxon>Agaricomycotina</taxon>
        <taxon>Agaricomycetes</taxon>
        <taxon>Agaricomycetidae</taxon>
        <taxon>Agaricales</taxon>
        <taxon>Marasmiineae</taxon>
        <taxon>Mycenaceae</taxon>
        <taxon>Mycena</taxon>
    </lineage>
</organism>